<proteinExistence type="predicted"/>
<dbReference type="AlphaFoldDB" id="A0A2T6BC45"/>
<reference evidence="1 2" key="1">
    <citation type="submission" date="2018-04" db="EMBL/GenBank/DDBJ databases">
        <title>Genomic Encyclopedia of Archaeal and Bacterial Type Strains, Phase II (KMG-II): from individual species to whole genera.</title>
        <authorList>
            <person name="Goeker M."/>
        </authorList>
    </citation>
    <scope>NUCLEOTIDE SEQUENCE [LARGE SCALE GENOMIC DNA]</scope>
    <source>
        <strain evidence="1 2">DSM 21823</strain>
    </source>
</reference>
<gene>
    <name evidence="1" type="ORF">C8N34_101554</name>
</gene>
<dbReference type="RefSeq" id="WP_145693515.1">
    <property type="nucleotide sequence ID" value="NZ_QBKP01000001.1"/>
</dbReference>
<accession>A0A2T6BC45</accession>
<comment type="caution">
    <text evidence="1">The sequence shown here is derived from an EMBL/GenBank/DDBJ whole genome shotgun (WGS) entry which is preliminary data.</text>
</comment>
<evidence type="ECO:0000313" key="1">
    <source>
        <dbReference type="EMBL" id="PTX53633.1"/>
    </source>
</evidence>
<dbReference type="OrthoDB" id="8560256at2"/>
<protein>
    <submittedName>
        <fullName evidence="1">Uncharacterized protein</fullName>
    </submittedName>
</protein>
<sequence>MTLILAGHIFEPEQDFWDDTPVANRAYVRAGIFMLSDSAISTDGGRQALDENFPKIRCFRVMIREPQFYPDGAFHCYGPASNAGSVGVAFAGSTLTANAVFERAAVLLEDLRVSCERSLLDGALQYVLQTKTVPNPLTDRAFVTTWGDDTFTPADLAAISIHGAVVACLNTVIEDIFAAKQKIATSAEQFRSWSADFVAASWCARRSTSQLHLFRPNEVTGTDGLLKFPIIHKEITAGELVVLGMRNEFEISAQQCFELARNKKISTLDAMRGFMNRSIEQYRTSTGRKEIGLPVRELRLPA</sequence>
<evidence type="ECO:0000313" key="2">
    <source>
        <dbReference type="Proteomes" id="UP000244224"/>
    </source>
</evidence>
<organism evidence="1 2">
    <name type="scientific">Gemmobacter caeni</name>
    <dbReference type="NCBI Taxonomy" id="589035"/>
    <lineage>
        <taxon>Bacteria</taxon>
        <taxon>Pseudomonadati</taxon>
        <taxon>Pseudomonadota</taxon>
        <taxon>Alphaproteobacteria</taxon>
        <taxon>Rhodobacterales</taxon>
        <taxon>Paracoccaceae</taxon>
        <taxon>Gemmobacter</taxon>
    </lineage>
</organism>
<name>A0A2T6BC45_9RHOB</name>
<dbReference type="Proteomes" id="UP000244224">
    <property type="component" value="Unassembled WGS sequence"/>
</dbReference>
<dbReference type="EMBL" id="QBKP01000001">
    <property type="protein sequence ID" value="PTX53633.1"/>
    <property type="molecule type" value="Genomic_DNA"/>
</dbReference>
<keyword evidence="2" id="KW-1185">Reference proteome</keyword>